<evidence type="ECO:0000256" key="3">
    <source>
        <dbReference type="ARBA" id="ARBA00022989"/>
    </source>
</evidence>
<organism evidence="7 8">
    <name type="scientific">Knoellia sinensis KCTC 19936</name>
    <dbReference type="NCBI Taxonomy" id="1385520"/>
    <lineage>
        <taxon>Bacteria</taxon>
        <taxon>Bacillati</taxon>
        <taxon>Actinomycetota</taxon>
        <taxon>Actinomycetes</taxon>
        <taxon>Micrococcales</taxon>
        <taxon>Intrasporangiaceae</taxon>
        <taxon>Knoellia</taxon>
    </lineage>
</organism>
<dbReference type="Pfam" id="PF02656">
    <property type="entry name" value="DUF202"/>
    <property type="match status" value="1"/>
</dbReference>
<dbReference type="EMBL" id="AVPJ01000014">
    <property type="protein sequence ID" value="KGN31043.1"/>
    <property type="molecule type" value="Genomic_DNA"/>
</dbReference>
<protein>
    <recommendedName>
        <fullName evidence="6">DUF202 domain-containing protein</fullName>
    </recommendedName>
</protein>
<dbReference type="Proteomes" id="UP000030002">
    <property type="component" value="Unassembled WGS sequence"/>
</dbReference>
<comment type="subcellular location">
    <subcellularLocation>
        <location evidence="1">Endomembrane system</location>
        <topology evidence="1">Multi-pass membrane protein</topology>
    </subcellularLocation>
</comment>
<name>A0A0A0J1U5_9MICO</name>
<feature type="domain" description="DUF202" evidence="6">
    <location>
        <begin position="13"/>
        <end position="73"/>
    </location>
</feature>
<gene>
    <name evidence="7" type="ORF">N802_05405</name>
</gene>
<dbReference type="InterPro" id="IPR003807">
    <property type="entry name" value="DUF202"/>
</dbReference>
<keyword evidence="3 5" id="KW-1133">Transmembrane helix</keyword>
<evidence type="ECO:0000256" key="1">
    <source>
        <dbReference type="ARBA" id="ARBA00004127"/>
    </source>
</evidence>
<comment type="caution">
    <text evidence="7">The sequence shown here is derived from an EMBL/GenBank/DDBJ whole genome shotgun (WGS) entry which is preliminary data.</text>
</comment>
<evidence type="ECO:0000259" key="6">
    <source>
        <dbReference type="Pfam" id="PF02656"/>
    </source>
</evidence>
<feature type="transmembrane region" description="Helical" evidence="5">
    <location>
        <begin position="90"/>
        <end position="109"/>
    </location>
</feature>
<evidence type="ECO:0000256" key="2">
    <source>
        <dbReference type="ARBA" id="ARBA00022692"/>
    </source>
</evidence>
<feature type="transmembrane region" description="Helical" evidence="5">
    <location>
        <begin position="48"/>
        <end position="69"/>
    </location>
</feature>
<dbReference type="STRING" id="1385520.N802_05405"/>
<evidence type="ECO:0000313" key="7">
    <source>
        <dbReference type="EMBL" id="KGN31043.1"/>
    </source>
</evidence>
<keyword evidence="2 5" id="KW-0812">Transmembrane</keyword>
<dbReference type="eggNOG" id="ENOG5033BZV">
    <property type="taxonomic scope" value="Bacteria"/>
</dbReference>
<dbReference type="GO" id="GO:0012505">
    <property type="term" value="C:endomembrane system"/>
    <property type="evidence" value="ECO:0007669"/>
    <property type="project" value="UniProtKB-SubCell"/>
</dbReference>
<evidence type="ECO:0000256" key="4">
    <source>
        <dbReference type="ARBA" id="ARBA00023136"/>
    </source>
</evidence>
<evidence type="ECO:0000313" key="8">
    <source>
        <dbReference type="Proteomes" id="UP000030002"/>
    </source>
</evidence>
<keyword evidence="4 5" id="KW-0472">Membrane</keyword>
<dbReference type="AlphaFoldDB" id="A0A0A0J1U5"/>
<accession>A0A0A0J1U5</accession>
<reference evidence="7 8" key="1">
    <citation type="submission" date="2013-08" db="EMBL/GenBank/DDBJ databases">
        <title>The genome sequence of Knoellia sinensis.</title>
        <authorList>
            <person name="Zhu W."/>
            <person name="Wang G."/>
        </authorList>
    </citation>
    <scope>NUCLEOTIDE SEQUENCE [LARGE SCALE GENOMIC DNA]</scope>
    <source>
        <strain evidence="7 8">KCTC 19936</strain>
    </source>
</reference>
<evidence type="ECO:0000256" key="5">
    <source>
        <dbReference type="SAM" id="Phobius"/>
    </source>
</evidence>
<keyword evidence="8" id="KW-1185">Reference proteome</keyword>
<sequence>MTMTRHHTPRTDAGLQPERTSLAWQRTAISFVAASLLFLRWGQQHGQIVALVVVVSALVATWIFFHARIRLKRIGRLFPAPGLDPATTEVLVVTGSTVALAAAALWVTLG</sequence>
<proteinExistence type="predicted"/>